<dbReference type="InterPro" id="IPR003661">
    <property type="entry name" value="HisK_dim/P_dom"/>
</dbReference>
<evidence type="ECO:0000256" key="1">
    <source>
        <dbReference type="ARBA" id="ARBA00000085"/>
    </source>
</evidence>
<keyword evidence="11" id="KW-0067">ATP-binding</keyword>
<dbReference type="InterPro" id="IPR013655">
    <property type="entry name" value="PAS_fold_3"/>
</dbReference>
<evidence type="ECO:0000256" key="6">
    <source>
        <dbReference type="ARBA" id="ARBA00022553"/>
    </source>
</evidence>
<dbReference type="EMBL" id="CP059732">
    <property type="protein sequence ID" value="QMW04905.1"/>
    <property type="molecule type" value="Genomic_DNA"/>
</dbReference>
<dbReference type="Pfam" id="PF00072">
    <property type="entry name" value="Response_reg"/>
    <property type="match status" value="1"/>
</dbReference>
<dbReference type="GO" id="GO:0006355">
    <property type="term" value="P:regulation of DNA-templated transcription"/>
    <property type="evidence" value="ECO:0007669"/>
    <property type="project" value="InterPro"/>
</dbReference>
<evidence type="ECO:0000256" key="10">
    <source>
        <dbReference type="ARBA" id="ARBA00022777"/>
    </source>
</evidence>
<dbReference type="SUPFAM" id="SSF55785">
    <property type="entry name" value="PYP-like sensor domain (PAS domain)"/>
    <property type="match status" value="4"/>
</dbReference>
<feature type="domain" description="Response regulatory" evidence="21">
    <location>
        <begin position="887"/>
        <end position="1002"/>
    </location>
</feature>
<keyword evidence="7" id="KW-0808">Transferase</keyword>
<evidence type="ECO:0000256" key="12">
    <source>
        <dbReference type="ARBA" id="ARBA00022989"/>
    </source>
</evidence>
<dbReference type="SMART" id="SM00387">
    <property type="entry name" value="HATPase_c"/>
    <property type="match status" value="1"/>
</dbReference>
<dbReference type="EC" id="2.7.13.3" evidence="3"/>
<dbReference type="Gene3D" id="3.30.565.10">
    <property type="entry name" value="Histidine kinase-like ATPase, C-terminal domain"/>
    <property type="match status" value="1"/>
</dbReference>
<dbReference type="Pfam" id="PF02518">
    <property type="entry name" value="HATPase_c"/>
    <property type="match status" value="1"/>
</dbReference>
<dbReference type="InterPro" id="IPR004358">
    <property type="entry name" value="Sig_transdc_His_kin-like_C"/>
</dbReference>
<dbReference type="SMART" id="SM00091">
    <property type="entry name" value="PAS"/>
    <property type="match status" value="4"/>
</dbReference>
<dbReference type="SMART" id="SM00086">
    <property type="entry name" value="PAC"/>
    <property type="match status" value="3"/>
</dbReference>
<evidence type="ECO:0000256" key="13">
    <source>
        <dbReference type="ARBA" id="ARBA00023012"/>
    </source>
</evidence>
<gene>
    <name evidence="25" type="ORF">H3H32_08385</name>
</gene>
<dbReference type="SMART" id="SM00448">
    <property type="entry name" value="REC"/>
    <property type="match status" value="1"/>
</dbReference>
<dbReference type="Pfam" id="PF01627">
    <property type="entry name" value="Hpt"/>
    <property type="match status" value="1"/>
</dbReference>
<feature type="modified residue" description="Phosphohistidine" evidence="17">
    <location>
        <position position="1073"/>
    </location>
</feature>
<organism evidence="25 26">
    <name type="scientific">Spirosoma foliorum</name>
    <dbReference type="NCBI Taxonomy" id="2710596"/>
    <lineage>
        <taxon>Bacteria</taxon>
        <taxon>Pseudomonadati</taxon>
        <taxon>Bacteroidota</taxon>
        <taxon>Cytophagia</taxon>
        <taxon>Cytophagales</taxon>
        <taxon>Cytophagaceae</taxon>
        <taxon>Spirosoma</taxon>
    </lineage>
</organism>
<dbReference type="InterPro" id="IPR011006">
    <property type="entry name" value="CheY-like_superfamily"/>
</dbReference>
<dbReference type="NCBIfam" id="TIGR00229">
    <property type="entry name" value="sensory_box"/>
    <property type="match status" value="3"/>
</dbReference>
<dbReference type="Pfam" id="PF13188">
    <property type="entry name" value="PAS_8"/>
    <property type="match status" value="1"/>
</dbReference>
<feature type="domain" description="PAC" evidence="23">
    <location>
        <begin position="442"/>
        <end position="494"/>
    </location>
</feature>
<dbReference type="InterPro" id="IPR001610">
    <property type="entry name" value="PAC"/>
</dbReference>
<evidence type="ECO:0000256" key="11">
    <source>
        <dbReference type="ARBA" id="ARBA00022840"/>
    </source>
</evidence>
<comment type="catalytic activity">
    <reaction evidence="1">
        <text>ATP + protein L-histidine = ADP + protein N-phospho-L-histidine.</text>
        <dbReference type="EC" id="2.7.13.3"/>
    </reaction>
</comment>
<dbReference type="InterPro" id="IPR036097">
    <property type="entry name" value="HisK_dim/P_sf"/>
</dbReference>
<keyword evidence="9" id="KW-0547">Nucleotide-binding</keyword>
<evidence type="ECO:0000256" key="2">
    <source>
        <dbReference type="ARBA" id="ARBA00004429"/>
    </source>
</evidence>
<dbReference type="GO" id="GO:0005524">
    <property type="term" value="F:ATP binding"/>
    <property type="evidence" value="ECO:0007669"/>
    <property type="project" value="UniProtKB-KW"/>
</dbReference>
<keyword evidence="4" id="KW-1003">Cell membrane</keyword>
<dbReference type="InterPro" id="IPR036890">
    <property type="entry name" value="HATPase_C_sf"/>
</dbReference>
<evidence type="ECO:0000256" key="15">
    <source>
        <dbReference type="ARBA" id="ARBA00064003"/>
    </source>
</evidence>
<dbReference type="InterPro" id="IPR001789">
    <property type="entry name" value="Sig_transdc_resp-reg_receiver"/>
</dbReference>
<evidence type="ECO:0000256" key="16">
    <source>
        <dbReference type="ARBA" id="ARBA00068150"/>
    </source>
</evidence>
<protein>
    <recommendedName>
        <fullName evidence="16">Sensory/regulatory protein RpfC</fullName>
        <ecNumber evidence="3">2.7.13.3</ecNumber>
    </recommendedName>
</protein>
<evidence type="ECO:0000259" key="23">
    <source>
        <dbReference type="PROSITE" id="PS50113"/>
    </source>
</evidence>
<keyword evidence="13" id="KW-0902">Two-component regulatory system</keyword>
<evidence type="ECO:0000313" key="25">
    <source>
        <dbReference type="EMBL" id="QMW04905.1"/>
    </source>
</evidence>
<keyword evidence="14" id="KW-0472">Membrane</keyword>
<proteinExistence type="predicted"/>
<keyword evidence="19" id="KW-0175">Coiled coil</keyword>
<evidence type="ECO:0000256" key="14">
    <source>
        <dbReference type="ARBA" id="ARBA00023136"/>
    </source>
</evidence>
<evidence type="ECO:0000256" key="18">
    <source>
        <dbReference type="PROSITE-ProRule" id="PRU00169"/>
    </source>
</evidence>
<keyword evidence="5" id="KW-0997">Cell inner membrane</keyword>
<evidence type="ECO:0000256" key="4">
    <source>
        <dbReference type="ARBA" id="ARBA00022475"/>
    </source>
</evidence>
<comment type="subunit">
    <text evidence="15">At low DSF concentrations, interacts with RpfF.</text>
</comment>
<evidence type="ECO:0000256" key="7">
    <source>
        <dbReference type="ARBA" id="ARBA00022679"/>
    </source>
</evidence>
<feature type="domain" description="PAC" evidence="23">
    <location>
        <begin position="321"/>
        <end position="371"/>
    </location>
</feature>
<dbReference type="InterPro" id="IPR000014">
    <property type="entry name" value="PAS"/>
</dbReference>
<feature type="coiled-coil region" evidence="19">
    <location>
        <begin position="478"/>
        <end position="505"/>
    </location>
</feature>
<dbReference type="Gene3D" id="1.10.287.130">
    <property type="match status" value="1"/>
</dbReference>
<dbReference type="PROSITE" id="PS50109">
    <property type="entry name" value="HIS_KIN"/>
    <property type="match status" value="1"/>
</dbReference>
<comment type="subcellular location">
    <subcellularLocation>
        <location evidence="2">Cell inner membrane</location>
        <topology evidence="2">Multi-pass membrane protein</topology>
    </subcellularLocation>
</comment>
<keyword evidence="10" id="KW-0418">Kinase</keyword>
<dbReference type="PROSITE" id="PS50112">
    <property type="entry name" value="PAS"/>
    <property type="match status" value="2"/>
</dbReference>
<evidence type="ECO:0000259" key="24">
    <source>
        <dbReference type="PROSITE" id="PS50894"/>
    </source>
</evidence>
<dbReference type="PRINTS" id="PR00344">
    <property type="entry name" value="BCTRLSENSOR"/>
</dbReference>
<dbReference type="Proteomes" id="UP000515369">
    <property type="component" value="Chromosome"/>
</dbReference>
<reference evidence="25 26" key="1">
    <citation type="submission" date="2020-07" db="EMBL/GenBank/DDBJ databases">
        <title>Spirosoma foliorum sp. nov., isolated from the leaves on the Nejang mountain Korea, Republic of.</title>
        <authorList>
            <person name="Ho H."/>
            <person name="Lee Y.-J."/>
            <person name="Nurcahyanto D.-A."/>
            <person name="Kim S.-G."/>
        </authorList>
    </citation>
    <scope>NUCLEOTIDE SEQUENCE [LARGE SCALE GENOMIC DNA]</scope>
    <source>
        <strain evidence="25 26">PL0136</strain>
    </source>
</reference>
<dbReference type="SMART" id="SM00388">
    <property type="entry name" value="HisKA"/>
    <property type="match status" value="1"/>
</dbReference>
<name>A0A7G5H1B3_9BACT</name>
<dbReference type="Gene3D" id="3.30.450.20">
    <property type="entry name" value="PAS domain"/>
    <property type="match status" value="4"/>
</dbReference>
<dbReference type="GO" id="GO:0000155">
    <property type="term" value="F:phosphorelay sensor kinase activity"/>
    <property type="evidence" value="ECO:0007669"/>
    <property type="project" value="InterPro"/>
</dbReference>
<evidence type="ECO:0000259" key="22">
    <source>
        <dbReference type="PROSITE" id="PS50112"/>
    </source>
</evidence>
<dbReference type="InterPro" id="IPR003594">
    <property type="entry name" value="HATPase_dom"/>
</dbReference>
<dbReference type="PROSITE" id="PS50110">
    <property type="entry name" value="RESPONSE_REGULATORY"/>
    <property type="match status" value="1"/>
</dbReference>
<dbReference type="InterPro" id="IPR035965">
    <property type="entry name" value="PAS-like_dom_sf"/>
</dbReference>
<dbReference type="CDD" id="cd17546">
    <property type="entry name" value="REC_hyHK_CKI1_RcsC-like"/>
    <property type="match status" value="1"/>
</dbReference>
<feature type="domain" description="PAS" evidence="22">
    <location>
        <begin position="368"/>
        <end position="439"/>
    </location>
</feature>
<accession>A0A7G5H1B3</accession>
<dbReference type="PROSITE" id="PS50894">
    <property type="entry name" value="HPT"/>
    <property type="match status" value="1"/>
</dbReference>
<keyword evidence="8" id="KW-0812">Transmembrane</keyword>
<feature type="domain" description="PAS" evidence="22">
    <location>
        <begin position="243"/>
        <end position="296"/>
    </location>
</feature>
<dbReference type="PROSITE" id="PS50113">
    <property type="entry name" value="PAC"/>
    <property type="match status" value="3"/>
</dbReference>
<feature type="domain" description="PAC" evidence="23">
    <location>
        <begin position="571"/>
        <end position="624"/>
    </location>
</feature>
<keyword evidence="26" id="KW-1185">Reference proteome</keyword>
<sequence length="1135" mass="128575">MAYSKLLTRQISRYLTSEFDQVPEMIEFLEAVDRSYLAFERDRELTEQAFSISEKEYSALHTTLKQELEIKKLSVQKLEEAVNAISGVNLQTESNDLLSIARFLHQQINQRKNAEKVFTSLITNMENGILLEDENRAVVFTNQVFCELFSLPVSPEALQGVDCTHAAEASKDLFNEPEQFVRRIDTILSEKKLIKGEILELANGSVYQRDYIPLFIDHNYKGHLWSYTDITQQKKSRDALEQSELKNRLIMNGALDAIITIDIEGIITFWNPQAEEIFGWTSQEALGQKLSDLIIPAVHQGSHIQGLRSYTQTREGRVLGKTLELPALNRAKKTFPIELYIIPLKQGENEFFCSFIRDISERKKYESELEKLSLVASANNNGVIFVDLSGKIFWVNEGFQKLTQYNFNQVSGKVLFDICQGQYTDVTSRVTIEKAFNKGQSFTLEGIYYRQDKSWFWARISGQPIIDKQQAITQYFFIVEDISQEKSVQRQLKEYEEKLRMALTNVGDNYWEHDFRSQKTYFSNPSSKVLGFPIDETTDLAGLWWRQVHSADRSTLEENDNLYRAGLQTHHSLEYRMIHKDGSISWVLDRGVVTEQDTAGTPLKIIGTHINITHQKELEIALKVAKEAAEESTRSKELFLANMSHEIRTPMNAIMGMSNQLKKTSLTEQQQFYLNTIQAASDNLLVIINDILDLSKIEAGKLTIEQIGFEPHQLIKKVLQIMSHRAEEKGLLFTNSLLDTQIAPVLIGDPHRLTQILLNLISNAIKFTDKGRVDIRCQVVEEDATQQTIQATVQDTGIGMDDEFVRTIFQTFSQEDTSISRRFGGTGLGMSICKNLVDLMGGKIEVKSQKQVGTTVSFSIPFNKGESSHLPQKQPEQINTDFLSGSKILVVDDNEMNRLLASTILKNYGALIDEARNGLEALEKLKAQPYNLVLMDVHMPIMDGLEATKQIREKIKAQLPIIALTALAVSGDREKFIRAGMNDYLSKPFDESILLAVVAKWLGKDSVYHSTTSETEIRDGLFDLSGLRSIAQGDEEFVWEMVSMFIDLVPAGIKEMKTAYEANDFKKVSQIAHRLHPSVATLNIKSLADVLVDIDKNAETYQANQRLEGLITGLDEVIKAVVDQLVTNASTNKLS</sequence>
<dbReference type="InterPro" id="IPR005467">
    <property type="entry name" value="His_kinase_dom"/>
</dbReference>
<dbReference type="Pfam" id="PF13426">
    <property type="entry name" value="PAS_9"/>
    <property type="match status" value="1"/>
</dbReference>
<evidence type="ECO:0000259" key="20">
    <source>
        <dbReference type="PROSITE" id="PS50109"/>
    </source>
</evidence>
<keyword evidence="12" id="KW-1133">Transmembrane helix</keyword>
<dbReference type="RefSeq" id="WP_182462257.1">
    <property type="nucleotide sequence ID" value="NZ_CP059732.1"/>
</dbReference>
<dbReference type="Gene3D" id="1.20.120.160">
    <property type="entry name" value="HPT domain"/>
    <property type="match status" value="1"/>
</dbReference>
<dbReference type="InterPro" id="IPR036641">
    <property type="entry name" value="HPT_dom_sf"/>
</dbReference>
<dbReference type="CDD" id="cd16922">
    <property type="entry name" value="HATPase_EvgS-ArcB-TorS-like"/>
    <property type="match status" value="1"/>
</dbReference>
<evidence type="ECO:0000313" key="26">
    <source>
        <dbReference type="Proteomes" id="UP000515369"/>
    </source>
</evidence>
<dbReference type="SUPFAM" id="SSF52172">
    <property type="entry name" value="CheY-like"/>
    <property type="match status" value="1"/>
</dbReference>
<dbReference type="FunFam" id="1.10.287.130:FF:000002">
    <property type="entry name" value="Two-component osmosensing histidine kinase"/>
    <property type="match status" value="1"/>
</dbReference>
<dbReference type="AlphaFoldDB" id="A0A7G5H1B3"/>
<dbReference type="InterPro" id="IPR008207">
    <property type="entry name" value="Sig_transdc_His_kin_Hpt_dom"/>
</dbReference>
<dbReference type="FunFam" id="3.30.565.10:FF:000010">
    <property type="entry name" value="Sensor histidine kinase RcsC"/>
    <property type="match status" value="1"/>
</dbReference>
<evidence type="ECO:0000256" key="5">
    <source>
        <dbReference type="ARBA" id="ARBA00022519"/>
    </source>
</evidence>
<dbReference type="SUPFAM" id="SSF47384">
    <property type="entry name" value="Homodimeric domain of signal transducing histidine kinase"/>
    <property type="match status" value="1"/>
</dbReference>
<evidence type="ECO:0000256" key="9">
    <source>
        <dbReference type="ARBA" id="ARBA00022741"/>
    </source>
</evidence>
<dbReference type="Pfam" id="PF00989">
    <property type="entry name" value="PAS"/>
    <property type="match status" value="1"/>
</dbReference>
<feature type="domain" description="HPt" evidence="24">
    <location>
        <begin position="1034"/>
        <end position="1128"/>
    </location>
</feature>
<keyword evidence="6 18" id="KW-0597">Phosphoprotein</keyword>
<dbReference type="CDD" id="cd00082">
    <property type="entry name" value="HisKA"/>
    <property type="match status" value="1"/>
</dbReference>
<dbReference type="PANTHER" id="PTHR43047">
    <property type="entry name" value="TWO-COMPONENT HISTIDINE PROTEIN KINASE"/>
    <property type="match status" value="1"/>
</dbReference>
<dbReference type="GO" id="GO:0005886">
    <property type="term" value="C:plasma membrane"/>
    <property type="evidence" value="ECO:0007669"/>
    <property type="project" value="UniProtKB-SubCell"/>
</dbReference>
<dbReference type="SUPFAM" id="SSF47226">
    <property type="entry name" value="Histidine-containing phosphotransfer domain, HPT domain"/>
    <property type="match status" value="1"/>
</dbReference>
<feature type="modified residue" description="4-aspartylphosphate" evidence="18">
    <location>
        <position position="936"/>
    </location>
</feature>
<dbReference type="Pfam" id="PF08447">
    <property type="entry name" value="PAS_3"/>
    <property type="match status" value="1"/>
</dbReference>
<dbReference type="InterPro" id="IPR013767">
    <property type="entry name" value="PAS_fold"/>
</dbReference>
<dbReference type="InterPro" id="IPR000700">
    <property type="entry name" value="PAS-assoc_C"/>
</dbReference>
<evidence type="ECO:0000256" key="8">
    <source>
        <dbReference type="ARBA" id="ARBA00022692"/>
    </source>
</evidence>
<dbReference type="SUPFAM" id="SSF55874">
    <property type="entry name" value="ATPase domain of HSP90 chaperone/DNA topoisomerase II/histidine kinase"/>
    <property type="match status" value="1"/>
</dbReference>
<feature type="domain" description="Histidine kinase" evidence="20">
    <location>
        <begin position="642"/>
        <end position="864"/>
    </location>
</feature>
<dbReference type="Gene3D" id="3.40.50.2300">
    <property type="match status" value="1"/>
</dbReference>
<evidence type="ECO:0000256" key="3">
    <source>
        <dbReference type="ARBA" id="ARBA00012438"/>
    </source>
</evidence>
<dbReference type="CDD" id="cd00130">
    <property type="entry name" value="PAS"/>
    <property type="match status" value="2"/>
</dbReference>
<dbReference type="Pfam" id="PF00512">
    <property type="entry name" value="HisKA"/>
    <property type="match status" value="1"/>
</dbReference>
<dbReference type="KEGG" id="sfol:H3H32_08385"/>
<evidence type="ECO:0000256" key="19">
    <source>
        <dbReference type="SAM" id="Coils"/>
    </source>
</evidence>
<evidence type="ECO:0000259" key="21">
    <source>
        <dbReference type="PROSITE" id="PS50110"/>
    </source>
</evidence>
<evidence type="ECO:0000256" key="17">
    <source>
        <dbReference type="PROSITE-ProRule" id="PRU00110"/>
    </source>
</evidence>